<dbReference type="NCBIfam" id="NF008348">
    <property type="entry name" value="PRK11131.1"/>
    <property type="match status" value="1"/>
</dbReference>
<dbReference type="Pfam" id="PF00271">
    <property type="entry name" value="Helicase_C"/>
    <property type="match status" value="1"/>
</dbReference>
<protein>
    <submittedName>
        <fullName evidence="7">ATP-dependent RNA helicase HrpA</fullName>
        <ecNumber evidence="7">3.6.4.13</ecNumber>
    </submittedName>
</protein>
<feature type="domain" description="Helicase C-terminal" evidence="6">
    <location>
        <begin position="240"/>
        <end position="414"/>
    </location>
</feature>
<dbReference type="Pfam" id="PF00270">
    <property type="entry name" value="DEAD"/>
    <property type="match status" value="1"/>
</dbReference>
<reference evidence="7 8" key="1">
    <citation type="submission" date="2024-07" db="EMBL/GenBank/DDBJ databases">
        <authorList>
            <person name="Lee S."/>
            <person name="Kang M."/>
        </authorList>
    </citation>
    <scope>NUCLEOTIDE SEQUENCE [LARGE SCALE GENOMIC DNA]</scope>
    <source>
        <strain evidence="7 8">DS6</strain>
    </source>
</reference>
<dbReference type="InterPro" id="IPR010222">
    <property type="entry name" value="RNA_helicase_HrpA"/>
</dbReference>
<keyword evidence="2 7" id="KW-0378">Hydrolase</keyword>
<dbReference type="InterPro" id="IPR024590">
    <property type="entry name" value="HrpA_C"/>
</dbReference>
<dbReference type="PANTHER" id="PTHR18934">
    <property type="entry name" value="ATP-DEPENDENT RNA HELICASE"/>
    <property type="match status" value="1"/>
</dbReference>
<dbReference type="InterPro" id="IPR048333">
    <property type="entry name" value="HA2_WH"/>
</dbReference>
<dbReference type="NCBIfam" id="TIGR01967">
    <property type="entry name" value="DEAH_box_HrpA"/>
    <property type="match status" value="1"/>
</dbReference>
<dbReference type="InterPro" id="IPR027417">
    <property type="entry name" value="P-loop_NTPase"/>
</dbReference>
<dbReference type="InterPro" id="IPR001650">
    <property type="entry name" value="Helicase_C-like"/>
</dbReference>
<dbReference type="EC" id="3.6.4.13" evidence="7"/>
<dbReference type="SUPFAM" id="SSF52540">
    <property type="entry name" value="P-loop containing nucleoside triphosphate hydrolases"/>
    <property type="match status" value="1"/>
</dbReference>
<keyword evidence="8" id="KW-1185">Reference proteome</keyword>
<dbReference type="Pfam" id="PF07717">
    <property type="entry name" value="OB_NTP_bind"/>
    <property type="match status" value="1"/>
</dbReference>
<keyword evidence="1" id="KW-0547">Nucleotide-binding</keyword>
<dbReference type="InterPro" id="IPR014001">
    <property type="entry name" value="Helicase_ATP-bd"/>
</dbReference>
<comment type="caution">
    <text evidence="7">The sequence shown here is derived from an EMBL/GenBank/DDBJ whole genome shotgun (WGS) entry which is preliminary data.</text>
</comment>
<dbReference type="Proteomes" id="UP001556631">
    <property type="component" value="Unassembled WGS sequence"/>
</dbReference>
<dbReference type="GO" id="GO:0016787">
    <property type="term" value="F:hydrolase activity"/>
    <property type="evidence" value="ECO:0007669"/>
    <property type="project" value="UniProtKB-KW"/>
</dbReference>
<evidence type="ECO:0000313" key="8">
    <source>
        <dbReference type="Proteomes" id="UP001556631"/>
    </source>
</evidence>
<feature type="domain" description="Helicase ATP-binding" evidence="5">
    <location>
        <begin position="25"/>
        <end position="193"/>
    </location>
</feature>
<dbReference type="InterPro" id="IPR003593">
    <property type="entry name" value="AAA+_ATPase"/>
</dbReference>
<dbReference type="SMART" id="SM00490">
    <property type="entry name" value="HELICc"/>
    <property type="match status" value="1"/>
</dbReference>
<sequence>MSETPSIAITYPPQLPVTQRRDDIAAAIRDHQVVIVAGETGSGKTTQLPKICLELGRGRGGRVGGGIIGHTQPRRIAARSVAERIAEELGTELGDLVGYQVRFTDKTSASSRIKLMTDGILLAELQRDRDLRRYDTIIIDEAHERSLNIDFLLGYLKRLLPRRPDLKLIITSATIDPERFAAHFATVSADGRTRVPAPIIEVSGRTYPVEVRYRPLMQLPEDGPDVDEEGEPVVRDQTEAIVDAVKELSAEGPGDILVFLPGEREIRDAQDALTDALGLNRDRRANLVEIVPLFSRLSAADQHKVFSPHTGRRIVLATNVAETSLTVPGIKYVVDTGVARISRYSARTKVQRLPIEPISQASANQRSGRTGRVAAGVAIRLYSEEDFEGRPEFTDPEILRTNLASVILQMASLGLGDIARFPFVEPPDRRNVQAGVQLLEELGALRQGRLTKLGRRLARLPIDPRLARMILEAERLGCLREVVVIAAALSLQDPRERPGADHPKEQAQADQLHARYKHESSDFLTWLNLWTYLRQQQRELSSSAFRRMCRREFLNYLRVREWQDFESQLRQVCKEMGITLGRPATESDSGGPDEDGIHQALLSGLLSHIGMLEEREKRGPSASREKRRPGPREYLGARGARFAIFPGSVLHRKNPQFVMAGELVETSRLWARQNAAIKPEWAERLAGDLVKRSWSEPHWSQKRAAVMAYEKATLYGVPLVADRLVSYGKVDPELARELFIRHALVYGEWRTNHRFLRDNAALLEQAEELEHRARRRDIVVDEHTLFAFYDRRLPEGIVSGAHFDRWWRDARRTQPDLLTFDLAMLTNEAAGEVTEEDYPEEWAGTDAAGGPLTFSLSYHFEPGAADDGLTIDVPVATLNRVSGDDFSWNVPGLREELITALIRSLPKQLRVSLVPAPDKARQFLAQTPPGEEPLLDALERWARSTAGIHVPRDAWDWSKVPEHLRPTYRIVAEDGSEQARGKDLDALKAPLAGEFDRAIAEVAGEAGLTRTGETRWVFADIPVTVTEKRAGHEVTVHPCLEDEGSTVGLMVVGSADEADARHRLGVARLLLIELPEVTKTVTDGLSNLEKLGLAGSPYPSVAELVEDCRAAVVQQAVDARPPVRTRQEYDALRTAVGGERDLVAGVRAVLGDVLTVLAEHREADRALTGRADMLQLPALTEMKDQVARLVHRPGPRGGFVRDAGTVQLRRYPTYLRALVERRRKLAGLTGAGNVNADRTLMDRIADLQTAYLHQLEALPEGRPPGERLRQVRWMLEEYRVQLWAQQLGTGQTVSDARIRKALAEGVSR</sequence>
<dbReference type="CDD" id="cd18791">
    <property type="entry name" value="SF2_C_RHA"/>
    <property type="match status" value="1"/>
</dbReference>
<proteinExistence type="predicted"/>
<dbReference type="Gene3D" id="1.20.120.1080">
    <property type="match status" value="1"/>
</dbReference>
<dbReference type="EMBL" id="JBFPJR010000031">
    <property type="protein sequence ID" value="MEX0429039.1"/>
    <property type="molecule type" value="Genomic_DNA"/>
</dbReference>
<evidence type="ECO:0000256" key="4">
    <source>
        <dbReference type="ARBA" id="ARBA00022840"/>
    </source>
</evidence>
<dbReference type="InterPro" id="IPR011545">
    <property type="entry name" value="DEAD/DEAH_box_helicase_dom"/>
</dbReference>
<keyword evidence="4" id="KW-0067">ATP-binding</keyword>
<name>A0ABV3T1F1_9ACTN</name>
<dbReference type="Pfam" id="PF21010">
    <property type="entry name" value="HA2_C"/>
    <property type="match status" value="1"/>
</dbReference>
<evidence type="ECO:0000256" key="2">
    <source>
        <dbReference type="ARBA" id="ARBA00022801"/>
    </source>
</evidence>
<evidence type="ECO:0000256" key="1">
    <source>
        <dbReference type="ARBA" id="ARBA00022741"/>
    </source>
</evidence>
<dbReference type="Gene3D" id="3.40.50.300">
    <property type="entry name" value="P-loop containing nucleotide triphosphate hydrolases"/>
    <property type="match status" value="2"/>
</dbReference>
<dbReference type="InterPro" id="IPR011709">
    <property type="entry name" value="DEAD-box_helicase_OB_fold"/>
</dbReference>
<keyword evidence="3 7" id="KW-0347">Helicase</keyword>
<dbReference type="PANTHER" id="PTHR18934:SF99">
    <property type="entry name" value="ATP-DEPENDENT RNA HELICASE DHX37-RELATED"/>
    <property type="match status" value="1"/>
</dbReference>
<dbReference type="Pfam" id="PF11898">
    <property type="entry name" value="DUF3418"/>
    <property type="match status" value="1"/>
</dbReference>
<dbReference type="Pfam" id="PF04408">
    <property type="entry name" value="WHD_HA2"/>
    <property type="match status" value="1"/>
</dbReference>
<organism evidence="7 8">
    <name type="scientific">Nocardioides eburneus</name>
    <dbReference type="NCBI Taxonomy" id="3231482"/>
    <lineage>
        <taxon>Bacteria</taxon>
        <taxon>Bacillati</taxon>
        <taxon>Actinomycetota</taxon>
        <taxon>Actinomycetes</taxon>
        <taxon>Propionibacteriales</taxon>
        <taxon>Nocardioidaceae</taxon>
        <taxon>Nocardioides</taxon>
    </lineage>
</organism>
<accession>A0ABV3T1F1</accession>
<dbReference type="PROSITE" id="PS51194">
    <property type="entry name" value="HELICASE_CTER"/>
    <property type="match status" value="1"/>
</dbReference>
<dbReference type="SMART" id="SM00382">
    <property type="entry name" value="AAA"/>
    <property type="match status" value="1"/>
</dbReference>
<evidence type="ECO:0000259" key="6">
    <source>
        <dbReference type="PROSITE" id="PS51194"/>
    </source>
</evidence>
<evidence type="ECO:0000313" key="7">
    <source>
        <dbReference type="EMBL" id="MEX0429039.1"/>
    </source>
</evidence>
<gene>
    <name evidence="7" type="primary">hrpA</name>
    <name evidence="7" type="ORF">AB3X52_15535</name>
</gene>
<dbReference type="RefSeq" id="WP_367995007.1">
    <property type="nucleotide sequence ID" value="NZ_JBFPJR010000031.1"/>
</dbReference>
<dbReference type="PROSITE" id="PS51192">
    <property type="entry name" value="HELICASE_ATP_BIND_1"/>
    <property type="match status" value="1"/>
</dbReference>
<dbReference type="SMART" id="SM00487">
    <property type="entry name" value="DEXDc"/>
    <property type="match status" value="1"/>
</dbReference>
<evidence type="ECO:0000259" key="5">
    <source>
        <dbReference type="PROSITE" id="PS51192"/>
    </source>
</evidence>
<dbReference type="GO" id="GO:0003724">
    <property type="term" value="F:RNA helicase activity"/>
    <property type="evidence" value="ECO:0007669"/>
    <property type="project" value="UniProtKB-EC"/>
</dbReference>
<evidence type="ECO:0000256" key="3">
    <source>
        <dbReference type="ARBA" id="ARBA00022806"/>
    </source>
</evidence>
<dbReference type="SMART" id="SM00847">
    <property type="entry name" value="HA2"/>
    <property type="match status" value="1"/>
</dbReference>
<dbReference type="InterPro" id="IPR007502">
    <property type="entry name" value="Helicase-assoc_dom"/>
</dbReference>